<dbReference type="Pfam" id="PF24764">
    <property type="entry name" value="rva_4"/>
    <property type="match status" value="1"/>
</dbReference>
<dbReference type="EMBL" id="MU853248">
    <property type="protein sequence ID" value="KAK4119437.1"/>
    <property type="molecule type" value="Genomic_DNA"/>
</dbReference>
<dbReference type="RefSeq" id="XP_062643210.1">
    <property type="nucleotide sequence ID" value="XM_062789547.1"/>
</dbReference>
<dbReference type="AlphaFoldDB" id="A0AAN6YZH9"/>
<feature type="domain" description="Clr5" evidence="1">
    <location>
        <begin position="6"/>
        <end position="53"/>
    </location>
</feature>
<name>A0AAN6YZH9_9PEZI</name>
<dbReference type="InterPro" id="IPR025676">
    <property type="entry name" value="Clr5_dom"/>
</dbReference>
<dbReference type="Pfam" id="PF14420">
    <property type="entry name" value="Clr5"/>
    <property type="match status" value="1"/>
</dbReference>
<dbReference type="InterPro" id="IPR012337">
    <property type="entry name" value="RNaseH-like_sf"/>
</dbReference>
<comment type="caution">
    <text evidence="3">The sequence shown here is derived from an EMBL/GenBank/DDBJ whole genome shotgun (WGS) entry which is preliminary data.</text>
</comment>
<reference evidence="3" key="2">
    <citation type="submission" date="2023-05" db="EMBL/GenBank/DDBJ databases">
        <authorList>
            <consortium name="Lawrence Berkeley National Laboratory"/>
            <person name="Steindorff A."/>
            <person name="Hensen N."/>
            <person name="Bonometti L."/>
            <person name="Westerberg I."/>
            <person name="Brannstrom I.O."/>
            <person name="Guillou S."/>
            <person name="Cros-Aarteil S."/>
            <person name="Calhoun S."/>
            <person name="Haridas S."/>
            <person name="Kuo A."/>
            <person name="Mondo S."/>
            <person name="Pangilinan J."/>
            <person name="Riley R."/>
            <person name="Labutti K."/>
            <person name="Andreopoulos B."/>
            <person name="Lipzen A."/>
            <person name="Chen C."/>
            <person name="Yanf M."/>
            <person name="Daum C."/>
            <person name="Ng V."/>
            <person name="Clum A."/>
            <person name="Ohm R."/>
            <person name="Martin F."/>
            <person name="Silar P."/>
            <person name="Natvig D."/>
            <person name="Lalanne C."/>
            <person name="Gautier V."/>
            <person name="Ament-Velasquez S.L."/>
            <person name="Kruys A."/>
            <person name="Hutchinson M.I."/>
            <person name="Powell A.J."/>
            <person name="Barry K."/>
            <person name="Miller A.N."/>
            <person name="Grigoriev I.V."/>
            <person name="Debuchy R."/>
            <person name="Gladieux P."/>
            <person name="Thoren M.H."/>
            <person name="Johannesson H."/>
        </authorList>
    </citation>
    <scope>NUCLEOTIDE SEQUENCE</scope>
    <source>
        <strain evidence="3">CBS 731.68</strain>
    </source>
</reference>
<organism evidence="3 4">
    <name type="scientific">Parathielavia appendiculata</name>
    <dbReference type="NCBI Taxonomy" id="2587402"/>
    <lineage>
        <taxon>Eukaryota</taxon>
        <taxon>Fungi</taxon>
        <taxon>Dikarya</taxon>
        <taxon>Ascomycota</taxon>
        <taxon>Pezizomycotina</taxon>
        <taxon>Sordariomycetes</taxon>
        <taxon>Sordariomycetidae</taxon>
        <taxon>Sordariales</taxon>
        <taxon>Chaetomiaceae</taxon>
        <taxon>Parathielavia</taxon>
    </lineage>
</organism>
<dbReference type="InterPro" id="IPR058913">
    <property type="entry name" value="Integrase_dom_put"/>
</dbReference>
<dbReference type="GeneID" id="87826317"/>
<dbReference type="SUPFAM" id="SSF53098">
    <property type="entry name" value="Ribonuclease H-like"/>
    <property type="match status" value="1"/>
</dbReference>
<accession>A0AAN6YZH9</accession>
<evidence type="ECO:0000313" key="4">
    <source>
        <dbReference type="Proteomes" id="UP001302602"/>
    </source>
</evidence>
<evidence type="ECO:0000313" key="3">
    <source>
        <dbReference type="EMBL" id="KAK4119437.1"/>
    </source>
</evidence>
<keyword evidence="4" id="KW-1185">Reference proteome</keyword>
<evidence type="ECO:0000259" key="1">
    <source>
        <dbReference type="Pfam" id="PF14420"/>
    </source>
</evidence>
<evidence type="ECO:0000259" key="2">
    <source>
        <dbReference type="Pfam" id="PF24764"/>
    </source>
</evidence>
<dbReference type="PANTHER" id="PTHR46791:SF5">
    <property type="entry name" value="CLR5 DOMAIN-CONTAINING PROTEIN-RELATED"/>
    <property type="match status" value="1"/>
</dbReference>
<dbReference type="Proteomes" id="UP001302602">
    <property type="component" value="Unassembled WGS sequence"/>
</dbReference>
<proteinExistence type="predicted"/>
<gene>
    <name evidence="3" type="ORF">N657DRAFT_581598</name>
</gene>
<protein>
    <recommendedName>
        <fullName evidence="5">Clr5 domain-containing protein</fullName>
    </recommendedName>
</protein>
<reference evidence="3" key="1">
    <citation type="journal article" date="2023" name="Mol. Phylogenet. Evol.">
        <title>Genome-scale phylogeny and comparative genomics of the fungal order Sordariales.</title>
        <authorList>
            <person name="Hensen N."/>
            <person name="Bonometti L."/>
            <person name="Westerberg I."/>
            <person name="Brannstrom I.O."/>
            <person name="Guillou S."/>
            <person name="Cros-Aarteil S."/>
            <person name="Calhoun S."/>
            <person name="Haridas S."/>
            <person name="Kuo A."/>
            <person name="Mondo S."/>
            <person name="Pangilinan J."/>
            <person name="Riley R."/>
            <person name="LaButti K."/>
            <person name="Andreopoulos B."/>
            <person name="Lipzen A."/>
            <person name="Chen C."/>
            <person name="Yan M."/>
            <person name="Daum C."/>
            <person name="Ng V."/>
            <person name="Clum A."/>
            <person name="Steindorff A."/>
            <person name="Ohm R.A."/>
            <person name="Martin F."/>
            <person name="Silar P."/>
            <person name="Natvig D.O."/>
            <person name="Lalanne C."/>
            <person name="Gautier V."/>
            <person name="Ament-Velasquez S.L."/>
            <person name="Kruys A."/>
            <person name="Hutchinson M.I."/>
            <person name="Powell A.J."/>
            <person name="Barry K."/>
            <person name="Miller A.N."/>
            <person name="Grigoriev I.V."/>
            <person name="Debuchy R."/>
            <person name="Gladieux P."/>
            <person name="Hiltunen Thoren M."/>
            <person name="Johannesson H."/>
        </authorList>
    </citation>
    <scope>NUCLEOTIDE SEQUENCE</scope>
    <source>
        <strain evidence="3">CBS 731.68</strain>
    </source>
</reference>
<feature type="domain" description="Integrase core" evidence="2">
    <location>
        <begin position="191"/>
        <end position="272"/>
    </location>
</feature>
<sequence>MPRPKRDLSPLRDIIITAYREQTSVSDIVALLKDKFDLDITDRTSYRRLKEWNEPLHQQRTADTGQLRSIIEDEFYTRGSSDTEILRYVRSLGLPLSKAGLERIRKDMGIFRRRTPAQLEAQLLQVVDFMETPSLSSILIPRLGRRSLLKHVLQVAHIPVPERALYETFSQLYPEEVARRWQQMRGKRGGFTVPGPNYTWSIDAYCKLQDFGFEVYAGIDAYSRYIVWCYVGISALNARSIFAQYLWVVSQYGFLPMVIRADRGKETTMVAAAHFWLSLGTTSLRRLHAPLFGPERPFQFSDCWVYGKSTKNQRIEAWWSQFAKGRSTYWVEWFKQLRQEDLWSRDRLADRIALLWTYMRELSMVTNSLALDCPSLLSYVRRFLIGHLPADRLFLISSFTICAHSSSSSSGSSSSWSEVYISNLSFSFLADSSTCSCFAAV</sequence>
<evidence type="ECO:0008006" key="5">
    <source>
        <dbReference type="Google" id="ProtNLM"/>
    </source>
</evidence>
<dbReference type="PANTHER" id="PTHR46791">
    <property type="entry name" value="EXPRESSED PROTEIN"/>
    <property type="match status" value="1"/>
</dbReference>